<comment type="caution">
    <text evidence="2">The sequence shown here is derived from an EMBL/GenBank/DDBJ whole genome shotgun (WGS) entry which is preliminary data.</text>
</comment>
<dbReference type="OrthoDB" id="2343369at2759"/>
<feature type="compositionally biased region" description="Polar residues" evidence="1">
    <location>
        <begin position="196"/>
        <end position="209"/>
    </location>
</feature>
<sequence>MDTKQANDPPHPQPTRPPSTVAQLPPECLEIILAYLQHDLASLHRLLFVSRQFFQLTVRVLYKSPFGLAAITDSSSGSPQVNSSHHGWNKFLERTKLLSRLLFQNLQIRPLAPTSRMTRPKASILDDSVGLEHIEPLIPPVENPVCPLEVPNDWSASMALTPANYFDIEDTGDSEQNHGPDPSADLMTFEDDWPPKTSNASSNNTNRLQGDNNTGLLMNYFYFYTHHDHRSIGYTLREIYPGAGRREYDKYLAEIEQAILQHNPKQVESIYIQTPSVVVPYLHAHMEQFELLSTIKLRDPVWSVQELEMVYNFLKDHAAMFPAAQAQRPKDDDSHYDNHQERQHILSLRRGVHSRKAAIRHLTYATSRSMWDDARLSGQAFDPLQFMLALGPGLESINSVYWNRTELSQLDALDVRSLRSLRIGYVTTPHVDRSFSRPEFLSRCRQLHSLDVFSSSGDMFSWAVQDWNDNERAKARSEASIRTTNYGTTLDPQLYPWVRGMNLSGPERSRPARPLVRLSHLRVHGPTDHTVFDILRDALYSFRTTLRVLEAVSDIEYAAGGGEWLDQAEELLAGNPLSESKCRKGSGQELRGLHVIDGAPSDQGMDDEECYNLLPSIAVGSLFIQWNVPSLTELDLTGPIACVFDVESLRYMPNLRNLAFSIITYTSTSVARNRLYRKPGWTLRGGGNSNGRQDSPRRCDMTLLPIVTGPALRRVMIRGPWPEITDENLQMMIETNRVDSINGGLERLEGDGTYNGDDNNDNVEDDTWGNRLYELSIMDNPRVTMQGMIRLAQQMDQLQVMGMSLTLPTANNGHHHFAEASDMQRYHSRKSSGSARCKYLPEPSSAVEDTDATARKMLLKARIKLPWIDLGPEAKHLGRRARPDGYLSRGWNM</sequence>
<accession>A0A9P6QV55</accession>
<dbReference type="Proteomes" id="UP000823405">
    <property type="component" value="Unassembled WGS sequence"/>
</dbReference>
<dbReference type="EMBL" id="JAAAIN010002274">
    <property type="protein sequence ID" value="KAG0294987.1"/>
    <property type="molecule type" value="Genomic_DNA"/>
</dbReference>
<evidence type="ECO:0000313" key="2">
    <source>
        <dbReference type="EMBL" id="KAG0294987.1"/>
    </source>
</evidence>
<proteinExistence type="predicted"/>
<reference evidence="2" key="1">
    <citation type="journal article" date="2020" name="Fungal Divers.">
        <title>Resolving the Mortierellaceae phylogeny through synthesis of multi-gene phylogenetics and phylogenomics.</title>
        <authorList>
            <person name="Vandepol N."/>
            <person name="Liber J."/>
            <person name="Desiro A."/>
            <person name="Na H."/>
            <person name="Kennedy M."/>
            <person name="Barry K."/>
            <person name="Grigoriev I.V."/>
            <person name="Miller A.N."/>
            <person name="O'Donnell K."/>
            <person name="Stajich J.E."/>
            <person name="Bonito G."/>
        </authorList>
    </citation>
    <scope>NUCLEOTIDE SEQUENCE</scope>
    <source>
        <strain evidence="2">NVP60</strain>
    </source>
</reference>
<protein>
    <recommendedName>
        <fullName evidence="4">F-box domain-containing protein</fullName>
    </recommendedName>
</protein>
<dbReference type="SUPFAM" id="SSF81383">
    <property type="entry name" value="F-box domain"/>
    <property type="match status" value="1"/>
</dbReference>
<evidence type="ECO:0000256" key="1">
    <source>
        <dbReference type="SAM" id="MobiDB-lite"/>
    </source>
</evidence>
<dbReference type="AlphaFoldDB" id="A0A9P6QV55"/>
<dbReference type="InterPro" id="IPR036047">
    <property type="entry name" value="F-box-like_dom_sf"/>
</dbReference>
<evidence type="ECO:0000313" key="3">
    <source>
        <dbReference type="Proteomes" id="UP000823405"/>
    </source>
</evidence>
<feature type="region of interest" description="Disordered" evidence="1">
    <location>
        <begin position="168"/>
        <end position="209"/>
    </location>
</feature>
<evidence type="ECO:0008006" key="4">
    <source>
        <dbReference type="Google" id="ProtNLM"/>
    </source>
</evidence>
<gene>
    <name evidence="2" type="ORF">BGZ97_004934</name>
</gene>
<feature type="region of interest" description="Disordered" evidence="1">
    <location>
        <begin position="1"/>
        <end position="21"/>
    </location>
</feature>
<keyword evidence="3" id="KW-1185">Reference proteome</keyword>
<name>A0A9P6QV55_9FUNG</name>
<organism evidence="2 3">
    <name type="scientific">Linnemannia gamsii</name>
    <dbReference type="NCBI Taxonomy" id="64522"/>
    <lineage>
        <taxon>Eukaryota</taxon>
        <taxon>Fungi</taxon>
        <taxon>Fungi incertae sedis</taxon>
        <taxon>Mucoromycota</taxon>
        <taxon>Mortierellomycotina</taxon>
        <taxon>Mortierellomycetes</taxon>
        <taxon>Mortierellales</taxon>
        <taxon>Mortierellaceae</taxon>
        <taxon>Linnemannia</taxon>
    </lineage>
</organism>